<organism evidence="2 3">
    <name type="scientific">Mycolicibacterium nivoides</name>
    <dbReference type="NCBI Taxonomy" id="2487344"/>
    <lineage>
        <taxon>Bacteria</taxon>
        <taxon>Bacillati</taxon>
        <taxon>Actinomycetota</taxon>
        <taxon>Actinomycetes</taxon>
        <taxon>Mycobacteriales</taxon>
        <taxon>Mycobacteriaceae</taxon>
        <taxon>Mycolicibacterium</taxon>
    </lineage>
</organism>
<keyword evidence="3" id="KW-1185">Reference proteome</keyword>
<feature type="region of interest" description="Disordered" evidence="1">
    <location>
        <begin position="30"/>
        <end position="113"/>
    </location>
</feature>
<dbReference type="EMBL" id="JBKBDD010000017">
    <property type="protein sequence ID" value="MFN6547724.1"/>
    <property type="molecule type" value="Genomic_DNA"/>
</dbReference>
<dbReference type="RefSeq" id="WP_409545390.1">
    <property type="nucleotide sequence ID" value="NZ_JBKBDD010000017.1"/>
</dbReference>
<proteinExistence type="predicted"/>
<feature type="compositionally biased region" description="Pro residues" evidence="1">
    <location>
        <begin position="54"/>
        <end position="113"/>
    </location>
</feature>
<evidence type="ECO:0008006" key="4">
    <source>
        <dbReference type="Google" id="ProtNLM"/>
    </source>
</evidence>
<evidence type="ECO:0000313" key="3">
    <source>
        <dbReference type="Proteomes" id="UP001635816"/>
    </source>
</evidence>
<evidence type="ECO:0000256" key="1">
    <source>
        <dbReference type="SAM" id="MobiDB-lite"/>
    </source>
</evidence>
<protein>
    <recommendedName>
        <fullName evidence="4">Chitin-binding protein</fullName>
    </recommendedName>
</protein>
<reference evidence="2 3" key="1">
    <citation type="submission" date="2024-12" db="EMBL/GenBank/DDBJ databases">
        <title>The coexistence of Mycolicibacterium septicum and Mycolicibacterium nivoides in clinical samples.</title>
        <authorList>
            <person name="Wang C."/>
            <person name="Feng Y."/>
            <person name="Zong Z."/>
        </authorList>
    </citation>
    <scope>NUCLEOTIDE SEQUENCE [LARGE SCALE GENOMIC DNA]</scope>
    <source>
        <strain evidence="2 3">120309</strain>
    </source>
</reference>
<gene>
    <name evidence="2" type="ORF">ACK4CT_31480</name>
</gene>
<sequence length="113" mass="11481">MARHLTGRTVMSGVVLGGALLAGTIGIAGQAGAAPLPAPTSLQAGGPAPLSSMPAPPLRPWGPPPPPPPPFWGPPPPPPPPFWGPPPPPRFWGQPPPPPGRWGPPPPPPGHWR</sequence>
<evidence type="ECO:0000313" key="2">
    <source>
        <dbReference type="EMBL" id="MFN6547724.1"/>
    </source>
</evidence>
<dbReference type="Proteomes" id="UP001635816">
    <property type="component" value="Unassembled WGS sequence"/>
</dbReference>
<accession>A0ABW9LI86</accession>
<name>A0ABW9LI86_9MYCO</name>
<comment type="caution">
    <text evidence="2">The sequence shown here is derived from an EMBL/GenBank/DDBJ whole genome shotgun (WGS) entry which is preliminary data.</text>
</comment>